<dbReference type="CDD" id="cd24008">
    <property type="entry name" value="ASKHA_NBD_GLK"/>
    <property type="match status" value="1"/>
</dbReference>
<organism evidence="5 6">
    <name type="scientific">Cardiobacterium hominis</name>
    <dbReference type="NCBI Taxonomy" id="2718"/>
    <lineage>
        <taxon>Bacteria</taxon>
        <taxon>Pseudomonadati</taxon>
        <taxon>Pseudomonadota</taxon>
        <taxon>Gammaproteobacteria</taxon>
        <taxon>Cardiobacteriales</taxon>
        <taxon>Cardiobacteriaceae</taxon>
        <taxon>Cardiobacterium</taxon>
    </lineage>
</organism>
<dbReference type="EMBL" id="FKLO01000016">
    <property type="protein sequence ID" value="SAM57462.1"/>
    <property type="molecule type" value="Genomic_DNA"/>
</dbReference>
<keyword evidence="1 3" id="KW-0808">Transferase</keyword>
<comment type="similarity">
    <text evidence="3 4">Belongs to the bacterial glucokinase family.</text>
</comment>
<sequence>MPSLNLLADIGGTNARFALSDGTRLFAIQTLPTADYPTLQDAIRAYLQAQGETVAQAAIAIANPVTGDHIQMTNHHWSFSIAAMQYELRLEKLRVINDFTAQALAIPRLTATEKRAVRVGEAVAGTPIAVLGPGTGLGVSGLIPNGDRWIALASEGGHVSFAPRDDAELAIWQYARIQYGHVSAERLINGAGLSLIDSALANAENDVSNRSPAEITAAALAGEARARAVLDHFSAFLATVAADLVLTLGARGGVYLCGGILPRIADYFIKESPFNARFADKGRFAAYLDAVPVWLVTAENPGLLGAAEALQG</sequence>
<dbReference type="Gene3D" id="3.40.367.20">
    <property type="match status" value="1"/>
</dbReference>
<evidence type="ECO:0000313" key="5">
    <source>
        <dbReference type="EMBL" id="SAM57462.1"/>
    </source>
</evidence>
<evidence type="ECO:0000256" key="3">
    <source>
        <dbReference type="HAMAP-Rule" id="MF_00524"/>
    </source>
</evidence>
<keyword evidence="3" id="KW-0963">Cytoplasm</keyword>
<accession>A0A1C3H284</accession>
<dbReference type="PANTHER" id="PTHR47690:SF1">
    <property type="entry name" value="GLUCOKINASE"/>
    <property type="match status" value="1"/>
</dbReference>
<dbReference type="GO" id="GO:0005536">
    <property type="term" value="F:D-glucose binding"/>
    <property type="evidence" value="ECO:0007669"/>
    <property type="project" value="InterPro"/>
</dbReference>
<evidence type="ECO:0000256" key="4">
    <source>
        <dbReference type="RuleBase" id="RU004046"/>
    </source>
</evidence>
<keyword evidence="2 3" id="KW-0418">Kinase</keyword>
<dbReference type="InterPro" id="IPR050201">
    <property type="entry name" value="Bacterial_glucokinase"/>
</dbReference>
<dbReference type="Gene3D" id="3.30.420.40">
    <property type="match status" value="1"/>
</dbReference>
<evidence type="ECO:0000256" key="2">
    <source>
        <dbReference type="ARBA" id="ARBA00022777"/>
    </source>
</evidence>
<evidence type="ECO:0000313" key="6">
    <source>
        <dbReference type="Proteomes" id="UP000190837"/>
    </source>
</evidence>
<dbReference type="SUPFAM" id="SSF53067">
    <property type="entry name" value="Actin-like ATPase domain"/>
    <property type="match status" value="1"/>
</dbReference>
<name>A0A1C3H284_9GAMM</name>
<comment type="subcellular location">
    <subcellularLocation>
        <location evidence="3">Cytoplasm</location>
    </subcellularLocation>
</comment>
<dbReference type="NCBIfam" id="NF001416">
    <property type="entry name" value="PRK00292.1-3"/>
    <property type="match status" value="1"/>
</dbReference>
<dbReference type="GO" id="GO:0004340">
    <property type="term" value="F:glucokinase activity"/>
    <property type="evidence" value="ECO:0007669"/>
    <property type="project" value="UniProtKB-UniRule"/>
</dbReference>
<dbReference type="PANTHER" id="PTHR47690">
    <property type="entry name" value="GLUCOKINASE"/>
    <property type="match status" value="1"/>
</dbReference>
<evidence type="ECO:0000256" key="1">
    <source>
        <dbReference type="ARBA" id="ARBA00022679"/>
    </source>
</evidence>
<dbReference type="NCBIfam" id="TIGR00749">
    <property type="entry name" value="glk"/>
    <property type="match status" value="1"/>
</dbReference>
<dbReference type="InterPro" id="IPR043129">
    <property type="entry name" value="ATPase_NBD"/>
</dbReference>
<dbReference type="GO" id="GO:0005524">
    <property type="term" value="F:ATP binding"/>
    <property type="evidence" value="ECO:0007669"/>
    <property type="project" value="UniProtKB-UniRule"/>
</dbReference>
<proteinExistence type="inferred from homology"/>
<protein>
    <recommendedName>
        <fullName evidence="3">Glucokinase</fullName>
        <ecNumber evidence="3">2.7.1.2</ecNumber>
    </recommendedName>
    <alternativeName>
        <fullName evidence="3">Glucose kinase</fullName>
    </alternativeName>
</protein>
<dbReference type="AlphaFoldDB" id="A0A1C3H284"/>
<keyword evidence="3" id="KW-0547">Nucleotide-binding</keyword>
<keyword evidence="3" id="KW-0324">Glycolysis</keyword>
<reference evidence="6" key="1">
    <citation type="submission" date="2016-04" db="EMBL/GenBank/DDBJ databases">
        <authorList>
            <person name="Tagini F."/>
        </authorList>
    </citation>
    <scope>NUCLEOTIDE SEQUENCE [LARGE SCALE GENOMIC DNA]</scope>
    <source>
        <strain evidence="6">CHUV0807</strain>
    </source>
</reference>
<keyword evidence="3" id="KW-0067">ATP-binding</keyword>
<dbReference type="EC" id="2.7.1.2" evidence="3"/>
<dbReference type="InterPro" id="IPR003836">
    <property type="entry name" value="Glucokinase"/>
</dbReference>
<gene>
    <name evidence="3" type="primary">glk</name>
    <name evidence="5" type="ORF">CHUV0807_0294</name>
</gene>
<dbReference type="Proteomes" id="UP000190837">
    <property type="component" value="Unassembled WGS sequence"/>
</dbReference>
<feature type="binding site" evidence="3">
    <location>
        <begin position="8"/>
        <end position="13"/>
    </location>
    <ligand>
        <name>ATP</name>
        <dbReference type="ChEBI" id="CHEBI:30616"/>
    </ligand>
</feature>
<dbReference type="HAMAP" id="MF_00524">
    <property type="entry name" value="Glucokinase"/>
    <property type="match status" value="1"/>
</dbReference>
<dbReference type="Pfam" id="PF02685">
    <property type="entry name" value="Glucokinase"/>
    <property type="match status" value="1"/>
</dbReference>
<dbReference type="GO" id="GO:0006096">
    <property type="term" value="P:glycolytic process"/>
    <property type="evidence" value="ECO:0007669"/>
    <property type="project" value="UniProtKB-UniRule"/>
</dbReference>
<dbReference type="RefSeq" id="WP_079539110.1">
    <property type="nucleotide sequence ID" value="NZ_CP171111.1"/>
</dbReference>
<comment type="catalytic activity">
    <reaction evidence="3">
        <text>D-glucose + ATP = D-glucose 6-phosphate + ADP + H(+)</text>
        <dbReference type="Rhea" id="RHEA:17825"/>
        <dbReference type="ChEBI" id="CHEBI:4167"/>
        <dbReference type="ChEBI" id="CHEBI:15378"/>
        <dbReference type="ChEBI" id="CHEBI:30616"/>
        <dbReference type="ChEBI" id="CHEBI:61548"/>
        <dbReference type="ChEBI" id="CHEBI:456216"/>
        <dbReference type="EC" id="2.7.1.2"/>
    </reaction>
</comment>
<dbReference type="GO" id="GO:0005829">
    <property type="term" value="C:cytosol"/>
    <property type="evidence" value="ECO:0007669"/>
    <property type="project" value="TreeGrafter"/>
</dbReference>